<dbReference type="EMBL" id="AP027272">
    <property type="protein sequence ID" value="BDX06565.1"/>
    <property type="molecule type" value="Genomic_DNA"/>
</dbReference>
<evidence type="ECO:0000313" key="1">
    <source>
        <dbReference type="EMBL" id="BDX06565.1"/>
    </source>
</evidence>
<dbReference type="KEGG" id="pmaw:MACH26_20860"/>
<dbReference type="InterPro" id="IPR053165">
    <property type="entry name" value="HSI-I_assembly_Hcp1"/>
</dbReference>
<dbReference type="InterPro" id="IPR008514">
    <property type="entry name" value="T6SS_Hcp"/>
</dbReference>
<name>A0AA48HXS7_9ALTE</name>
<protein>
    <recommendedName>
        <fullName evidence="3">Type VI secretion system tube protein Hcp</fullName>
    </recommendedName>
</protein>
<sequence length="181" mass="19663">MDLVLLKPGLEDLAGASLIDGELVDAGDDLSGCIELVSMHFGMKQQMTTDVSNAARTSGRPNLNDITAVKYLDKTSPLLYKHCLSAAPIDDGSEPTQIFLCRNANMDGDGNSIIGNIMTVKLYNCMISSVEAQSHPNDMATEQITLNFTDIEWTTSHQDSQAQITGSFVYSWSVARNRGPM</sequence>
<organism evidence="1 2">
    <name type="scientific">Planctobacterium marinum</name>
    <dbReference type="NCBI Taxonomy" id="1631968"/>
    <lineage>
        <taxon>Bacteria</taxon>
        <taxon>Pseudomonadati</taxon>
        <taxon>Pseudomonadota</taxon>
        <taxon>Gammaproteobacteria</taxon>
        <taxon>Alteromonadales</taxon>
        <taxon>Alteromonadaceae</taxon>
        <taxon>Planctobacterium</taxon>
    </lineage>
</organism>
<evidence type="ECO:0000313" key="2">
    <source>
        <dbReference type="Proteomes" id="UP001333710"/>
    </source>
</evidence>
<dbReference type="Gene3D" id="2.30.110.20">
    <property type="entry name" value="Hcp1-like"/>
    <property type="match status" value="1"/>
</dbReference>
<dbReference type="AlphaFoldDB" id="A0AA48HXS7"/>
<dbReference type="Pfam" id="PF05638">
    <property type="entry name" value="T6SS_HCP"/>
    <property type="match status" value="1"/>
</dbReference>
<proteinExistence type="predicted"/>
<dbReference type="SUPFAM" id="SSF141452">
    <property type="entry name" value="Hcp1-like"/>
    <property type="match status" value="1"/>
</dbReference>
<accession>A0AA48HXS7</accession>
<dbReference type="RefSeq" id="WP_338292579.1">
    <property type="nucleotide sequence ID" value="NZ_AP027272.1"/>
</dbReference>
<dbReference type="Proteomes" id="UP001333710">
    <property type="component" value="Chromosome"/>
</dbReference>
<dbReference type="PANTHER" id="PTHR36152:SF1">
    <property type="entry name" value="UBIQUITIN-LIKE DOMAIN-CONTAINING PROTEIN"/>
    <property type="match status" value="1"/>
</dbReference>
<gene>
    <name evidence="1" type="ORF">MACH26_20860</name>
</gene>
<dbReference type="PANTHER" id="PTHR36152">
    <property type="entry name" value="CYTOPLASMIC PROTEIN-RELATED"/>
    <property type="match status" value="1"/>
</dbReference>
<reference evidence="1" key="1">
    <citation type="submission" date="2023-01" db="EMBL/GenBank/DDBJ databases">
        <title>Complete genome sequence of Planctobacterium marinum strain Dej080120_11.</title>
        <authorList>
            <person name="Ueki S."/>
            <person name="Maruyama F."/>
        </authorList>
    </citation>
    <scope>NUCLEOTIDE SEQUENCE</scope>
    <source>
        <strain evidence="1">Dej080120_11</strain>
    </source>
</reference>
<dbReference type="InterPro" id="IPR036624">
    <property type="entry name" value="Hcp1-lik_sf"/>
</dbReference>
<evidence type="ECO:0008006" key="3">
    <source>
        <dbReference type="Google" id="ProtNLM"/>
    </source>
</evidence>
<keyword evidence="2" id="KW-1185">Reference proteome</keyword>